<gene>
    <name evidence="1" type="ORF">NITHO_3010031</name>
</gene>
<dbReference type="EMBL" id="CAGS01000226">
    <property type="protein sequence ID" value="CCF84050.1"/>
    <property type="molecule type" value="Genomic_DNA"/>
</dbReference>
<dbReference type="Proteomes" id="UP000004221">
    <property type="component" value="Unassembled WGS sequence"/>
</dbReference>
<proteinExistence type="predicted"/>
<comment type="caution">
    <text evidence="1">The sequence shown here is derived from an EMBL/GenBank/DDBJ whole genome shotgun (WGS) entry which is preliminary data.</text>
</comment>
<sequence length="67" mass="7633">MTEAEAKTLEYGDQIIFQEPNPPYREFEATVDYVTLDPDGHVSAVGVYVPFFEKLLYPPLEALKLPE</sequence>
<organism evidence="1 2">
    <name type="scientific">Nitrolancea hollandica Lb</name>
    <dbReference type="NCBI Taxonomy" id="1129897"/>
    <lineage>
        <taxon>Bacteria</taxon>
        <taxon>Pseudomonadati</taxon>
        <taxon>Thermomicrobiota</taxon>
        <taxon>Thermomicrobia</taxon>
        <taxon>Sphaerobacterales</taxon>
        <taxon>Sphaerobacterineae</taxon>
        <taxon>Sphaerobacteraceae</taxon>
        <taxon>Nitrolancea</taxon>
    </lineage>
</organism>
<reference evidence="1 2" key="1">
    <citation type="journal article" date="2012" name="ISME J.">
        <title>Nitrification expanded: discovery, physiology and genomics of a nitrite-oxidizing bacterium from the phylum Chloroflexi.</title>
        <authorList>
            <person name="Sorokin D.Y."/>
            <person name="Lucker S."/>
            <person name="Vejmelkova D."/>
            <person name="Kostrikina N.A."/>
            <person name="Kleerebezem R."/>
            <person name="Rijpstra W.I."/>
            <person name="Damste J.S."/>
            <person name="Le Paslier D."/>
            <person name="Muyzer G."/>
            <person name="Wagner M."/>
            <person name="van Loosdrecht M.C."/>
            <person name="Daims H."/>
        </authorList>
    </citation>
    <scope>NUCLEOTIDE SEQUENCE [LARGE SCALE GENOMIC DNA]</scope>
    <source>
        <strain evidence="2">none</strain>
    </source>
</reference>
<evidence type="ECO:0000313" key="1">
    <source>
        <dbReference type="EMBL" id="CCF84050.1"/>
    </source>
</evidence>
<accession>I4EH88</accession>
<keyword evidence="2" id="KW-1185">Reference proteome</keyword>
<dbReference type="RefSeq" id="WP_008477895.1">
    <property type="nucleotide sequence ID" value="NZ_CAGS01000226.1"/>
</dbReference>
<name>I4EH88_9BACT</name>
<dbReference type="AlphaFoldDB" id="I4EH88"/>
<protein>
    <submittedName>
        <fullName evidence="1">Uncharacterized protein</fullName>
    </submittedName>
</protein>
<evidence type="ECO:0000313" key="2">
    <source>
        <dbReference type="Proteomes" id="UP000004221"/>
    </source>
</evidence>